<dbReference type="GeneID" id="47722120"/>
<protein>
    <submittedName>
        <fullName evidence="3">Glycosyltransferase, family GT4</fullName>
    </submittedName>
</protein>
<evidence type="ECO:0000259" key="1">
    <source>
        <dbReference type="Pfam" id="PF00534"/>
    </source>
</evidence>
<dbReference type="SUPFAM" id="SSF53756">
    <property type="entry name" value="UDP-Glycosyltransferase/glycogen phosphorylase"/>
    <property type="match status" value="1"/>
</dbReference>
<dbReference type="NCBIfam" id="NF038011">
    <property type="entry name" value="PelF"/>
    <property type="match status" value="1"/>
</dbReference>
<dbReference type="RefSeq" id="WP_024741355.1">
    <property type="nucleotide sequence ID" value="NZ_BAUG01000025.1"/>
</dbReference>
<proteinExistence type="predicted"/>
<dbReference type="Pfam" id="PF11997">
    <property type="entry name" value="DUF3492"/>
    <property type="match status" value="1"/>
</dbReference>
<dbReference type="KEGG" id="tmar:MARIT_0522"/>
<reference evidence="3 4" key="1">
    <citation type="submission" date="2016-11" db="EMBL/GenBank/DDBJ databases">
        <authorList>
            <person name="Jaros S."/>
            <person name="Januszkiewicz K."/>
            <person name="Wedrychowicz H."/>
        </authorList>
    </citation>
    <scope>NUCLEOTIDE SEQUENCE [LARGE SCALE GENOMIC DNA]</scope>
    <source>
        <strain evidence="3">NCIMB 2154T</strain>
    </source>
</reference>
<evidence type="ECO:0000313" key="3">
    <source>
        <dbReference type="EMBL" id="SFZ80417.1"/>
    </source>
</evidence>
<dbReference type="Proteomes" id="UP000231564">
    <property type="component" value="Chromosome MARIT"/>
</dbReference>
<dbReference type="OrthoDB" id="1522162at2"/>
<gene>
    <name evidence="3" type="ORF">MARIT_0522</name>
</gene>
<feature type="domain" description="Glycosyl transferase family 1" evidence="1">
    <location>
        <begin position="303"/>
        <end position="466"/>
    </location>
</feature>
<dbReference type="Pfam" id="PF00534">
    <property type="entry name" value="Glycos_transf_1"/>
    <property type="match status" value="1"/>
</dbReference>
<dbReference type="EMBL" id="LT634361">
    <property type="protein sequence ID" value="SFZ80417.1"/>
    <property type="molecule type" value="Genomic_DNA"/>
</dbReference>
<dbReference type="InterPro" id="IPR001296">
    <property type="entry name" value="Glyco_trans_1"/>
</dbReference>
<sequence>MNKRVLLITEGTYPYNYGGVSSWSHTLCNLTRGIDFHLYSLNSEFERQPRYLLGKNIKSVTQLPLWAYDHPFDLIDYNISYKEVIEKKLNTTDFVINQQFIPLFRILIKNLIADHPNLDHLEQTVYNLYDYFKKHDYDKTLKSLPVWKEFKTILIDASLEEIEKITLEDISFSLRWLSKMLMTLSIPVPEVDIAHITLTGFPVIPALIAKKEHGSLVLGTEHGIFIREHMIYANSAPFSFFIKNLMIRCSTTITKLAFTKSDKVTSVNIFNTTWEFKFGLSEDRSEIIYNGVDEHKFSCGKKPEHLKDTPTVVAIARIFALKDILTMIRTCGHVKKTIPDIRFLVYGDKNAVPEYTLECNKLIKELELTDSFILAGHHSAPNKAFLEGDISILTSISEGFPYTVIESMSCGVPVVATDVGGVSEAITDTTGFICQPKKFEDLGNKVIYLLQNKEIRLQMGQNARKRVLEHFTIDKIMRTYEDLYLNLQSASMVVKKVESYAE</sequence>
<dbReference type="PANTHER" id="PTHR12526:SF630">
    <property type="entry name" value="GLYCOSYLTRANSFERASE"/>
    <property type="match status" value="1"/>
</dbReference>
<keyword evidence="3" id="KW-0808">Transferase</keyword>
<dbReference type="STRING" id="1349785.GCA_000509405_01333"/>
<dbReference type="AlphaFoldDB" id="A0A2H1E703"/>
<dbReference type="PANTHER" id="PTHR12526">
    <property type="entry name" value="GLYCOSYLTRANSFERASE"/>
    <property type="match status" value="1"/>
</dbReference>
<dbReference type="GO" id="GO:0016757">
    <property type="term" value="F:glycosyltransferase activity"/>
    <property type="evidence" value="ECO:0007669"/>
    <property type="project" value="InterPro"/>
</dbReference>
<accession>A0A2H1E703</accession>
<dbReference type="InterPro" id="IPR022622">
    <property type="entry name" value="DUF3492"/>
</dbReference>
<name>A0A2H1E703_9FLAO</name>
<evidence type="ECO:0000313" key="4">
    <source>
        <dbReference type="Proteomes" id="UP000231564"/>
    </source>
</evidence>
<organism evidence="3 4">
    <name type="scientific">Tenacibaculum maritimum NCIMB 2154</name>
    <dbReference type="NCBI Taxonomy" id="1349785"/>
    <lineage>
        <taxon>Bacteria</taxon>
        <taxon>Pseudomonadati</taxon>
        <taxon>Bacteroidota</taxon>
        <taxon>Flavobacteriia</taxon>
        <taxon>Flavobacteriales</taxon>
        <taxon>Flavobacteriaceae</taxon>
        <taxon>Tenacibaculum</taxon>
    </lineage>
</organism>
<feature type="domain" description="DUF3492" evidence="2">
    <location>
        <begin position="4"/>
        <end position="279"/>
    </location>
</feature>
<evidence type="ECO:0000259" key="2">
    <source>
        <dbReference type="Pfam" id="PF11997"/>
    </source>
</evidence>
<dbReference type="Gene3D" id="3.40.50.2000">
    <property type="entry name" value="Glycogen Phosphorylase B"/>
    <property type="match status" value="2"/>
</dbReference>
<dbReference type="InterPro" id="IPR047691">
    <property type="entry name" value="PelF-like"/>
</dbReference>
<keyword evidence="4" id="KW-1185">Reference proteome</keyword>